<accession>A0ABY5PFG6</accession>
<dbReference type="Pfam" id="PF06662">
    <property type="entry name" value="C5-epim_C"/>
    <property type="match status" value="1"/>
</dbReference>
<feature type="domain" description="Ig-like" evidence="3">
    <location>
        <begin position="410"/>
        <end position="456"/>
    </location>
</feature>
<protein>
    <submittedName>
        <fullName evidence="4">D-glucuronyl C5-epimerase family protein</fullName>
    </submittedName>
</protein>
<dbReference type="PANTHER" id="PTHR13174">
    <property type="entry name" value="D-GLUCURONYL C5-EPIMERASE"/>
    <property type="match status" value="1"/>
</dbReference>
<name>A0ABY5PFG6_9ACTN</name>
<evidence type="ECO:0000256" key="1">
    <source>
        <dbReference type="SAM" id="MobiDB-lite"/>
    </source>
</evidence>
<reference evidence="5" key="1">
    <citation type="submission" date="2021-11" db="EMBL/GenBank/DDBJ databases">
        <title>Cultivation dependent microbiological survey of springs from the worlds oldest radium mine currently devoted to the extraction of radon-saturated water.</title>
        <authorList>
            <person name="Kapinusova G."/>
            <person name="Smrhova T."/>
            <person name="Strejcek M."/>
            <person name="Suman J."/>
            <person name="Jani K."/>
            <person name="Pajer P."/>
            <person name="Uhlik O."/>
        </authorList>
    </citation>
    <scope>NUCLEOTIDE SEQUENCE [LARGE SCALE GENOMIC DNA]</scope>
    <source>
        <strain evidence="5">J379</strain>
    </source>
</reference>
<dbReference type="Pfam" id="PF25942">
    <property type="entry name" value="Ig_halo"/>
    <property type="match status" value="1"/>
</dbReference>
<keyword evidence="5" id="KW-1185">Reference proteome</keyword>
<feature type="compositionally biased region" description="Low complexity" evidence="1">
    <location>
        <begin position="331"/>
        <end position="349"/>
    </location>
</feature>
<sequence length="474" mass="51324">MLASPQANTPADAATKRTVLSELVRLRDAGAITPAAYAEHRATYLDARRLLGKLSGSRRIGMRAPLVHLDRIARDGLLTSGRVPALMLTVKRNREAWCCDPLPRNGQRRTFGRSQLVWQHYLGQGWQIQWLATFGKANALWSFKKKDDELRALLDEAITLAAPRAGGIAWEYLFAFGGGRPPWASGMAQATGIQSLSRAAIRLKDPVYFEAARSALGIFKTAPPSGVRVDVAPGRSHYLLYSYARGQRVLNGFNQAVNGLHDFATLANDEQGRELYARGVKQLAAELPRYDTGGWSRYQLGGAASDIGYHKLARDFLRGLCERTRADRTRAGAAQNGGAAPEPAGGATPTQPPPDTSAEPAPVVEVDPQPFCDMATRFTSDLRRGPRLEVLTSRTRAGARGAVRIRVDKPATVTVTVSRDGKTVGARTATVQPGTPVFVYTAKAQAGRYRVTVRATDLLGFRGATSAVLTVARP</sequence>
<organism evidence="4 5">
    <name type="scientific">Svornostia abyssi</name>
    <dbReference type="NCBI Taxonomy" id="2898438"/>
    <lineage>
        <taxon>Bacteria</taxon>
        <taxon>Bacillati</taxon>
        <taxon>Actinomycetota</taxon>
        <taxon>Thermoleophilia</taxon>
        <taxon>Solirubrobacterales</taxon>
        <taxon>Baekduiaceae</taxon>
        <taxon>Svornostia</taxon>
    </lineage>
</organism>
<dbReference type="InterPro" id="IPR010598">
    <property type="entry name" value="C5-epim_C"/>
</dbReference>
<dbReference type="InterPro" id="IPR039721">
    <property type="entry name" value="C5-epimerase"/>
</dbReference>
<dbReference type="RefSeq" id="WP_353863942.1">
    <property type="nucleotide sequence ID" value="NZ_CP088295.1"/>
</dbReference>
<evidence type="ECO:0000313" key="5">
    <source>
        <dbReference type="Proteomes" id="UP001058860"/>
    </source>
</evidence>
<proteinExistence type="predicted"/>
<dbReference type="InterPro" id="IPR058929">
    <property type="entry name" value="Ig_halo"/>
</dbReference>
<dbReference type="PANTHER" id="PTHR13174:SF3">
    <property type="entry name" value="D-GLUCURONYL C5-EPIMERASE"/>
    <property type="match status" value="1"/>
</dbReference>
<dbReference type="Proteomes" id="UP001058860">
    <property type="component" value="Chromosome"/>
</dbReference>
<dbReference type="EMBL" id="CP088295">
    <property type="protein sequence ID" value="UUY03436.1"/>
    <property type="molecule type" value="Genomic_DNA"/>
</dbReference>
<evidence type="ECO:0000313" key="4">
    <source>
        <dbReference type="EMBL" id="UUY03436.1"/>
    </source>
</evidence>
<evidence type="ECO:0000259" key="2">
    <source>
        <dbReference type="Pfam" id="PF06662"/>
    </source>
</evidence>
<feature type="domain" description="D-glucuronyl C5-epimerase C-terminal" evidence="2">
    <location>
        <begin position="169"/>
        <end position="325"/>
    </location>
</feature>
<gene>
    <name evidence="4" type="ORF">LRS13_22650</name>
</gene>
<feature type="region of interest" description="Disordered" evidence="1">
    <location>
        <begin position="328"/>
        <end position="364"/>
    </location>
</feature>
<evidence type="ECO:0000259" key="3">
    <source>
        <dbReference type="Pfam" id="PF25942"/>
    </source>
</evidence>